<gene>
    <name evidence="2" type="ORF">PSON_ATCC_30995.1.T0890133</name>
</gene>
<sequence>MSQQYIKQYDQLEQKIKHFKKLIKNCILEKTKIYNRFRFCAKLADNVHDD</sequence>
<proteinExistence type="predicted"/>
<name>A0A8S1PX14_9CILI</name>
<reference evidence="2" key="1">
    <citation type="submission" date="2021-01" db="EMBL/GenBank/DDBJ databases">
        <authorList>
            <consortium name="Genoscope - CEA"/>
            <person name="William W."/>
        </authorList>
    </citation>
    <scope>NUCLEOTIDE SEQUENCE</scope>
</reference>
<dbReference type="Proteomes" id="UP000692954">
    <property type="component" value="Unassembled WGS sequence"/>
</dbReference>
<keyword evidence="1" id="KW-0175">Coiled coil</keyword>
<evidence type="ECO:0000313" key="2">
    <source>
        <dbReference type="EMBL" id="CAD8107674.1"/>
    </source>
</evidence>
<accession>A0A8S1PX14</accession>
<feature type="coiled-coil region" evidence="1">
    <location>
        <begin position="2"/>
        <end position="29"/>
    </location>
</feature>
<dbReference type="EMBL" id="CAJJDN010000089">
    <property type="protein sequence ID" value="CAD8107674.1"/>
    <property type="molecule type" value="Genomic_DNA"/>
</dbReference>
<dbReference type="AlphaFoldDB" id="A0A8S1PX14"/>
<keyword evidence="3" id="KW-1185">Reference proteome</keyword>
<evidence type="ECO:0000256" key="1">
    <source>
        <dbReference type="SAM" id="Coils"/>
    </source>
</evidence>
<protein>
    <submittedName>
        <fullName evidence="2">Uncharacterized protein</fullName>
    </submittedName>
</protein>
<organism evidence="2 3">
    <name type="scientific">Paramecium sonneborni</name>
    <dbReference type="NCBI Taxonomy" id="65129"/>
    <lineage>
        <taxon>Eukaryota</taxon>
        <taxon>Sar</taxon>
        <taxon>Alveolata</taxon>
        <taxon>Ciliophora</taxon>
        <taxon>Intramacronucleata</taxon>
        <taxon>Oligohymenophorea</taxon>
        <taxon>Peniculida</taxon>
        <taxon>Parameciidae</taxon>
        <taxon>Paramecium</taxon>
    </lineage>
</organism>
<comment type="caution">
    <text evidence="2">The sequence shown here is derived from an EMBL/GenBank/DDBJ whole genome shotgun (WGS) entry which is preliminary data.</text>
</comment>
<evidence type="ECO:0000313" key="3">
    <source>
        <dbReference type="Proteomes" id="UP000692954"/>
    </source>
</evidence>